<dbReference type="AlphaFoldDB" id="A0A382S3Z9"/>
<name>A0A382S3Z9_9ZZZZ</name>
<dbReference type="EMBL" id="UINC01125779">
    <property type="protein sequence ID" value="SVD03848.1"/>
    <property type="molecule type" value="Genomic_DNA"/>
</dbReference>
<evidence type="ECO:0008006" key="2">
    <source>
        <dbReference type="Google" id="ProtNLM"/>
    </source>
</evidence>
<reference evidence="1" key="1">
    <citation type="submission" date="2018-05" db="EMBL/GenBank/DDBJ databases">
        <authorList>
            <person name="Lanie J.A."/>
            <person name="Ng W.-L."/>
            <person name="Kazmierczak K.M."/>
            <person name="Andrzejewski T.M."/>
            <person name="Davidsen T.M."/>
            <person name="Wayne K.J."/>
            <person name="Tettelin H."/>
            <person name="Glass J.I."/>
            <person name="Rusch D."/>
            <person name="Podicherti R."/>
            <person name="Tsui H.-C.T."/>
            <person name="Winkler M.E."/>
        </authorList>
    </citation>
    <scope>NUCLEOTIDE SEQUENCE</scope>
</reference>
<proteinExistence type="predicted"/>
<accession>A0A382S3Z9</accession>
<organism evidence="1">
    <name type="scientific">marine metagenome</name>
    <dbReference type="NCBI Taxonomy" id="408172"/>
    <lineage>
        <taxon>unclassified sequences</taxon>
        <taxon>metagenomes</taxon>
        <taxon>ecological metagenomes</taxon>
    </lineage>
</organism>
<sequence length="115" mass="12600">MDKVLIIGLLTIAGVTTALILFSGLQTSIEKTSDQNKETQVQAGLKAQTIIDIVNVRTGDNGTTLDVWIKNKGIVEVDLRMTENFELFLVDIEGNWGDYIDYSPAGPVIGENTWS</sequence>
<feature type="non-terminal residue" evidence="1">
    <location>
        <position position="115"/>
    </location>
</feature>
<evidence type="ECO:0000313" key="1">
    <source>
        <dbReference type="EMBL" id="SVD03848.1"/>
    </source>
</evidence>
<gene>
    <name evidence="1" type="ORF">METZ01_LOCUS356702</name>
</gene>
<protein>
    <recommendedName>
        <fullName evidence="2">Archaeal Type IV pilin N-terminal domain-containing protein</fullName>
    </recommendedName>
</protein>